<proteinExistence type="predicted"/>
<feature type="domain" description="Ice-binding protein C-terminal" evidence="1">
    <location>
        <begin position="66"/>
        <end position="88"/>
    </location>
</feature>
<dbReference type="InterPro" id="IPR013424">
    <property type="entry name" value="Ice-binding_C"/>
</dbReference>
<sequence length="91" mass="9580">MPSALTITYANGSHAYFDGYAWNGDLGAPALFAGAWFGTPITSISITGAVQDDGIYFDRLQYVTAPVPEPATWALMAAGLGLAALRRRKAA</sequence>
<dbReference type="Proteomes" id="UP000249633">
    <property type="component" value="Unassembled WGS sequence"/>
</dbReference>
<protein>
    <recommendedName>
        <fullName evidence="1">Ice-binding protein C-terminal domain-containing protein</fullName>
    </recommendedName>
</protein>
<name>A0A2W5DL69_9BURK</name>
<accession>A0A2W5DL69</accession>
<evidence type="ECO:0000313" key="3">
    <source>
        <dbReference type="Proteomes" id="UP000249633"/>
    </source>
</evidence>
<gene>
    <name evidence="2" type="ORF">DI603_14595</name>
</gene>
<dbReference type="AlphaFoldDB" id="A0A2W5DL69"/>
<evidence type="ECO:0000313" key="2">
    <source>
        <dbReference type="EMBL" id="PZP30474.1"/>
    </source>
</evidence>
<organism evidence="2 3">
    <name type="scientific">Roseateles depolymerans</name>
    <dbReference type="NCBI Taxonomy" id="76731"/>
    <lineage>
        <taxon>Bacteria</taxon>
        <taxon>Pseudomonadati</taxon>
        <taxon>Pseudomonadota</taxon>
        <taxon>Betaproteobacteria</taxon>
        <taxon>Burkholderiales</taxon>
        <taxon>Sphaerotilaceae</taxon>
        <taxon>Roseateles</taxon>
    </lineage>
</organism>
<reference evidence="2 3" key="1">
    <citation type="submission" date="2017-08" db="EMBL/GenBank/DDBJ databases">
        <title>Infants hospitalized years apart are colonized by the same room-sourced microbial strains.</title>
        <authorList>
            <person name="Brooks B."/>
            <person name="Olm M.R."/>
            <person name="Firek B.A."/>
            <person name="Baker R."/>
            <person name="Thomas B.C."/>
            <person name="Morowitz M.J."/>
            <person name="Banfield J.F."/>
        </authorList>
    </citation>
    <scope>NUCLEOTIDE SEQUENCE [LARGE SCALE GENOMIC DNA]</scope>
    <source>
        <strain evidence="2">S2_012_000_R2_81</strain>
    </source>
</reference>
<dbReference type="NCBIfam" id="TIGR02595">
    <property type="entry name" value="PEP_CTERM"/>
    <property type="match status" value="1"/>
</dbReference>
<dbReference type="Pfam" id="PF07589">
    <property type="entry name" value="PEP-CTERM"/>
    <property type="match status" value="1"/>
</dbReference>
<comment type="caution">
    <text evidence="2">The sequence shown here is derived from an EMBL/GenBank/DDBJ whole genome shotgun (WGS) entry which is preliminary data.</text>
</comment>
<evidence type="ECO:0000259" key="1">
    <source>
        <dbReference type="Pfam" id="PF07589"/>
    </source>
</evidence>
<dbReference type="EMBL" id="QFOD01000014">
    <property type="protein sequence ID" value="PZP30474.1"/>
    <property type="molecule type" value="Genomic_DNA"/>
</dbReference>